<keyword evidence="2 5" id="KW-0732">Signal</keyword>
<dbReference type="PROSITE" id="PS51352">
    <property type="entry name" value="THIOREDOXIN_2"/>
    <property type="match status" value="2"/>
</dbReference>
<feature type="signal peptide" evidence="5">
    <location>
        <begin position="1"/>
        <end position="20"/>
    </location>
</feature>
<dbReference type="EMBL" id="VSWC01000105">
    <property type="protein sequence ID" value="KAA1086920.1"/>
    <property type="molecule type" value="Genomic_DNA"/>
</dbReference>
<proteinExistence type="inferred from homology"/>
<comment type="similarity">
    <text evidence="1">Belongs to the protein disulfide isomerase family.</text>
</comment>
<dbReference type="Gene3D" id="3.40.30.10">
    <property type="entry name" value="Glutaredoxin"/>
    <property type="match status" value="2"/>
</dbReference>
<dbReference type="PANTHER" id="PTHR45672">
    <property type="entry name" value="PROTEIN DISULFIDE-ISOMERASE C17H9.14C-RELATED"/>
    <property type="match status" value="1"/>
</dbReference>
<reference evidence="9 10" key="1">
    <citation type="submission" date="2019-05" db="EMBL/GenBank/DDBJ databases">
        <title>Emergence of the Ug99 lineage of the wheat stem rust pathogen through somatic hybridization.</title>
        <authorList>
            <person name="Li F."/>
            <person name="Upadhyaya N.M."/>
            <person name="Sperschneider J."/>
            <person name="Matny O."/>
            <person name="Nguyen-Phuc H."/>
            <person name="Mago R."/>
            <person name="Raley C."/>
            <person name="Miller M.E."/>
            <person name="Silverstein K.A.T."/>
            <person name="Henningsen E."/>
            <person name="Hirsch C.D."/>
            <person name="Visser B."/>
            <person name="Pretorius Z.A."/>
            <person name="Steffenson B.J."/>
            <person name="Schwessinger B."/>
            <person name="Dodds P.N."/>
            <person name="Figueroa M."/>
        </authorList>
    </citation>
    <scope>NUCLEOTIDE SEQUENCE [LARGE SCALE GENOMIC DNA]</scope>
    <source>
        <strain evidence="7">21-0</strain>
        <strain evidence="8 10">Ug99</strain>
    </source>
</reference>
<evidence type="ECO:0000256" key="4">
    <source>
        <dbReference type="SAM" id="Phobius"/>
    </source>
</evidence>
<feature type="compositionally biased region" description="Basic and acidic residues" evidence="3">
    <location>
        <begin position="142"/>
        <end position="156"/>
    </location>
</feature>
<protein>
    <recommendedName>
        <fullName evidence="6">Thioredoxin domain-containing protein</fullName>
    </recommendedName>
</protein>
<feature type="domain" description="Thioredoxin" evidence="6">
    <location>
        <begin position="190"/>
        <end position="315"/>
    </location>
</feature>
<evidence type="ECO:0000256" key="2">
    <source>
        <dbReference type="ARBA" id="ARBA00022729"/>
    </source>
</evidence>
<evidence type="ECO:0000313" key="8">
    <source>
        <dbReference type="EMBL" id="KAA1129363.1"/>
    </source>
</evidence>
<dbReference type="InterPro" id="IPR051063">
    <property type="entry name" value="PDI"/>
</dbReference>
<keyword evidence="4" id="KW-1133">Transmembrane helix</keyword>
<dbReference type="GO" id="GO:0006457">
    <property type="term" value="P:protein folding"/>
    <property type="evidence" value="ECO:0007669"/>
    <property type="project" value="TreeGrafter"/>
</dbReference>
<evidence type="ECO:0000256" key="1">
    <source>
        <dbReference type="ARBA" id="ARBA00006347"/>
    </source>
</evidence>
<accession>A0A5B0NFT4</accession>
<dbReference type="GO" id="GO:0003756">
    <property type="term" value="F:protein disulfide isomerase activity"/>
    <property type="evidence" value="ECO:0007669"/>
    <property type="project" value="TreeGrafter"/>
</dbReference>
<sequence length="686" mass="77564">MKLLNSFCHLITFLSSITLAVELHAGVQLNENNFDSLTKHGLWFLEFYSPFCAGCKRFAPTWIELAQHMKDYEAEGLKMGQVDCIAQGDLCVQLGVSSYPTMKLYEDGKEKDSYTGEKSVEPIKKYLVEKLEGYRKPAGSESGHHPSHYGESHYGESYRTAPSPETYASDEPVPQAQPPPESEDPTLQPVPPTPTDTPLELPNPNGWVITLNADNWNQYTDPTITPHPIFIQYHTAWCKECRDLIPVWEETARLLKGEVNVGEIDCEAKWNKKFCKSQHVTNFPTFAIVQEGNRLGYTGRREAVEMAEYIRKAVATPGTHEISMRELEHAIQAKNIFFLFLHSSRTQVSILNAVQTVGKSLLGSAVILKSDHKDIYEQLGLSSYHPYLLVFKEYQSKPWAKLVLEEVSPKVEPNPLLRHHKLTMDLRHWIAVQSIPVLDELDQRNYFRVLNSGAKKLVVLACISGIVPSRDGINLERSNPRSVELKDEMKDWAIQWRKSQEARGVEDLSVDWVWVNSDVWADWLAHSYGVNLPRPTEDPRESSMIIIVDAKHHRYFDRQENGQDIEFKPSSVFQTLLAVEMGKLSGRLAGTVVSRMKWKIFHFKNAYGYLFAPHWLFFWAVLFGIIGFSYKSYRASHARGAISFSPISPQMSKAFSSAVGLGSPDIKSPGLGSVFGLASNVPCKAD</sequence>
<evidence type="ECO:0000313" key="7">
    <source>
        <dbReference type="EMBL" id="KAA1086920.1"/>
    </source>
</evidence>
<feature type="transmembrane region" description="Helical" evidence="4">
    <location>
        <begin position="606"/>
        <end position="630"/>
    </location>
</feature>
<comment type="caution">
    <text evidence="7">The sequence shown here is derived from an EMBL/GenBank/DDBJ whole genome shotgun (WGS) entry which is preliminary data.</text>
</comment>
<dbReference type="AlphaFoldDB" id="A0A5B0NFT4"/>
<dbReference type="Proteomes" id="UP000325313">
    <property type="component" value="Unassembled WGS sequence"/>
</dbReference>
<dbReference type="Pfam" id="PF00085">
    <property type="entry name" value="Thioredoxin"/>
    <property type="match status" value="2"/>
</dbReference>
<dbReference type="EMBL" id="VDEP01000137">
    <property type="protein sequence ID" value="KAA1129363.1"/>
    <property type="molecule type" value="Genomic_DNA"/>
</dbReference>
<evidence type="ECO:0000256" key="3">
    <source>
        <dbReference type="SAM" id="MobiDB-lite"/>
    </source>
</evidence>
<gene>
    <name evidence="7" type="ORF">PGT21_015576</name>
    <name evidence="8" type="ORF">PGTUg99_029909</name>
</gene>
<feature type="region of interest" description="Disordered" evidence="3">
    <location>
        <begin position="136"/>
        <end position="203"/>
    </location>
</feature>
<dbReference type="InterPro" id="IPR013766">
    <property type="entry name" value="Thioredoxin_domain"/>
</dbReference>
<dbReference type="GO" id="GO:0005783">
    <property type="term" value="C:endoplasmic reticulum"/>
    <property type="evidence" value="ECO:0007669"/>
    <property type="project" value="TreeGrafter"/>
</dbReference>
<evidence type="ECO:0000259" key="6">
    <source>
        <dbReference type="PROSITE" id="PS51352"/>
    </source>
</evidence>
<evidence type="ECO:0000313" key="10">
    <source>
        <dbReference type="Proteomes" id="UP000325313"/>
    </source>
</evidence>
<dbReference type="InterPro" id="IPR036249">
    <property type="entry name" value="Thioredoxin-like_sf"/>
</dbReference>
<keyword evidence="9" id="KW-1185">Reference proteome</keyword>
<evidence type="ECO:0000313" key="9">
    <source>
        <dbReference type="Proteomes" id="UP000324748"/>
    </source>
</evidence>
<dbReference type="PANTHER" id="PTHR45672:SF3">
    <property type="entry name" value="THIOREDOXIN DOMAIN-CONTAINING PROTEIN 5"/>
    <property type="match status" value="1"/>
</dbReference>
<dbReference type="CDD" id="cd02961">
    <property type="entry name" value="PDI_a_family"/>
    <property type="match status" value="2"/>
</dbReference>
<feature type="domain" description="Thioredoxin" evidence="6">
    <location>
        <begin position="12"/>
        <end position="132"/>
    </location>
</feature>
<dbReference type="OrthoDB" id="72053at2759"/>
<feature type="chain" id="PRO_5036366249" description="Thioredoxin domain-containing protein" evidence="5">
    <location>
        <begin position="21"/>
        <end position="686"/>
    </location>
</feature>
<organism evidence="7 9">
    <name type="scientific">Puccinia graminis f. sp. tritici</name>
    <dbReference type="NCBI Taxonomy" id="56615"/>
    <lineage>
        <taxon>Eukaryota</taxon>
        <taxon>Fungi</taxon>
        <taxon>Dikarya</taxon>
        <taxon>Basidiomycota</taxon>
        <taxon>Pucciniomycotina</taxon>
        <taxon>Pucciniomycetes</taxon>
        <taxon>Pucciniales</taxon>
        <taxon>Pucciniaceae</taxon>
        <taxon>Puccinia</taxon>
    </lineage>
</organism>
<evidence type="ECO:0000256" key="5">
    <source>
        <dbReference type="SAM" id="SignalP"/>
    </source>
</evidence>
<dbReference type="SUPFAM" id="SSF52833">
    <property type="entry name" value="Thioredoxin-like"/>
    <property type="match status" value="2"/>
</dbReference>
<keyword evidence="4" id="KW-0472">Membrane</keyword>
<dbReference type="Proteomes" id="UP000324748">
    <property type="component" value="Unassembled WGS sequence"/>
</dbReference>
<name>A0A5B0NFT4_PUCGR</name>
<keyword evidence="4" id="KW-0812">Transmembrane</keyword>